<keyword evidence="1 4" id="KW-0812">Transmembrane</keyword>
<feature type="transmembrane region" description="Helical" evidence="4">
    <location>
        <begin position="77"/>
        <end position="96"/>
    </location>
</feature>
<feature type="domain" description="Major facilitator superfamily (MFS) profile" evidence="5">
    <location>
        <begin position="14"/>
        <end position="403"/>
    </location>
</feature>
<feature type="transmembrane region" description="Helical" evidence="4">
    <location>
        <begin position="171"/>
        <end position="190"/>
    </location>
</feature>
<evidence type="ECO:0000313" key="6">
    <source>
        <dbReference type="EMBL" id="MFC0681902.1"/>
    </source>
</evidence>
<keyword evidence="3 4" id="KW-0472">Membrane</keyword>
<keyword evidence="2 4" id="KW-1133">Transmembrane helix</keyword>
<feature type="transmembrane region" description="Helical" evidence="4">
    <location>
        <begin position="49"/>
        <end position="70"/>
    </location>
</feature>
<accession>A0ABV6RY46</accession>
<dbReference type="SUPFAM" id="SSF103473">
    <property type="entry name" value="MFS general substrate transporter"/>
    <property type="match status" value="1"/>
</dbReference>
<reference evidence="6 7" key="1">
    <citation type="submission" date="2024-09" db="EMBL/GenBank/DDBJ databases">
        <authorList>
            <person name="Sun Q."/>
            <person name="Mori K."/>
        </authorList>
    </citation>
    <scope>NUCLEOTIDE SEQUENCE [LARGE SCALE GENOMIC DNA]</scope>
    <source>
        <strain evidence="6 7">KCTC 23076</strain>
    </source>
</reference>
<protein>
    <submittedName>
        <fullName evidence="6">MFS transporter</fullName>
    </submittedName>
</protein>
<gene>
    <name evidence="6" type="ORF">ACFFGH_29055</name>
</gene>
<dbReference type="InterPro" id="IPR052524">
    <property type="entry name" value="MFS_Cyanate_Porter"/>
</dbReference>
<dbReference type="EMBL" id="JBHLTG010000009">
    <property type="protein sequence ID" value="MFC0681902.1"/>
    <property type="molecule type" value="Genomic_DNA"/>
</dbReference>
<dbReference type="PANTHER" id="PTHR23523">
    <property type="match status" value="1"/>
</dbReference>
<dbReference type="InterPro" id="IPR036259">
    <property type="entry name" value="MFS_trans_sf"/>
</dbReference>
<dbReference type="RefSeq" id="WP_386675398.1">
    <property type="nucleotide sequence ID" value="NZ_JBHLTG010000009.1"/>
</dbReference>
<evidence type="ECO:0000313" key="7">
    <source>
        <dbReference type="Proteomes" id="UP001589896"/>
    </source>
</evidence>
<feature type="transmembrane region" description="Helical" evidence="4">
    <location>
        <begin position="288"/>
        <end position="309"/>
    </location>
</feature>
<dbReference type="InterPro" id="IPR011701">
    <property type="entry name" value="MFS"/>
</dbReference>
<feature type="transmembrane region" description="Helical" evidence="4">
    <location>
        <begin position="102"/>
        <end position="124"/>
    </location>
</feature>
<dbReference type="Pfam" id="PF07690">
    <property type="entry name" value="MFS_1"/>
    <property type="match status" value="1"/>
</dbReference>
<evidence type="ECO:0000256" key="4">
    <source>
        <dbReference type="SAM" id="Phobius"/>
    </source>
</evidence>
<evidence type="ECO:0000256" key="1">
    <source>
        <dbReference type="ARBA" id="ARBA00022692"/>
    </source>
</evidence>
<evidence type="ECO:0000259" key="5">
    <source>
        <dbReference type="PROSITE" id="PS50850"/>
    </source>
</evidence>
<sequence length="409" mass="42135">MPEPRRRPLWAGRTLALAAILLLALNLRSAVAALSPIAAFIAEDVPLDALALGVLGMLAPVAFASCGLFAPALTRRFGLEATLVGACVVMLAGPLLRASAGSSAVLFAGTALTFLGMGVGNVLLPPAVKRYFPDRIGALTAAYATLLAVSTTIPPAIAVPLAEATSWRVSLAVWGVFALCALVPWAVLWARGRRSARAEAAAGGPGVPAPQRLPARRLRSSLVAWAMVLTFGVSSLNAYTMFAWLPQLLIEHAGVTAATAGALLAVYSFTGFPMSLAVPVLAARMRSVAPLIYVGSLCFVSGYLGLLLAPETATLLWVVLAGAGPLIFPVVLVLINTRTRTPAGSVALSGFTQGLGYTAGALGPLVVSLLHEGTGDWSAPLIFLLITGCLPVIAGFVLRKPGYVDEPSG</sequence>
<feature type="transmembrane region" description="Helical" evidence="4">
    <location>
        <begin position="136"/>
        <end position="159"/>
    </location>
</feature>
<dbReference type="Gene3D" id="1.20.1250.20">
    <property type="entry name" value="MFS general substrate transporter like domains"/>
    <property type="match status" value="2"/>
</dbReference>
<dbReference type="Proteomes" id="UP001589896">
    <property type="component" value="Unassembled WGS sequence"/>
</dbReference>
<name>A0ABV6RY46_9GAMM</name>
<feature type="transmembrane region" description="Helical" evidence="4">
    <location>
        <begin position="377"/>
        <end position="398"/>
    </location>
</feature>
<feature type="transmembrane region" description="Helical" evidence="4">
    <location>
        <begin position="257"/>
        <end position="281"/>
    </location>
</feature>
<feature type="transmembrane region" description="Helical" evidence="4">
    <location>
        <begin position="315"/>
        <end position="335"/>
    </location>
</feature>
<feature type="transmembrane region" description="Helical" evidence="4">
    <location>
        <begin position="347"/>
        <end position="371"/>
    </location>
</feature>
<evidence type="ECO:0000256" key="3">
    <source>
        <dbReference type="ARBA" id="ARBA00023136"/>
    </source>
</evidence>
<feature type="transmembrane region" description="Helical" evidence="4">
    <location>
        <begin position="222"/>
        <end position="245"/>
    </location>
</feature>
<keyword evidence="7" id="KW-1185">Reference proteome</keyword>
<dbReference type="InterPro" id="IPR020846">
    <property type="entry name" value="MFS_dom"/>
</dbReference>
<comment type="caution">
    <text evidence="6">The sequence shown here is derived from an EMBL/GenBank/DDBJ whole genome shotgun (WGS) entry which is preliminary data.</text>
</comment>
<dbReference type="PANTHER" id="PTHR23523:SF2">
    <property type="entry name" value="2-NITROIMIDAZOLE TRANSPORTER"/>
    <property type="match status" value="1"/>
</dbReference>
<evidence type="ECO:0000256" key="2">
    <source>
        <dbReference type="ARBA" id="ARBA00022989"/>
    </source>
</evidence>
<dbReference type="PROSITE" id="PS50850">
    <property type="entry name" value="MFS"/>
    <property type="match status" value="1"/>
</dbReference>
<organism evidence="6 7">
    <name type="scientific">Lysobacter korlensis</name>
    <dbReference type="NCBI Taxonomy" id="553636"/>
    <lineage>
        <taxon>Bacteria</taxon>
        <taxon>Pseudomonadati</taxon>
        <taxon>Pseudomonadota</taxon>
        <taxon>Gammaproteobacteria</taxon>
        <taxon>Lysobacterales</taxon>
        <taxon>Lysobacteraceae</taxon>
        <taxon>Lysobacter</taxon>
    </lineage>
</organism>
<proteinExistence type="predicted"/>